<feature type="region of interest" description="Disordered" evidence="5">
    <location>
        <begin position="520"/>
        <end position="547"/>
    </location>
</feature>
<feature type="coiled-coil region" evidence="4">
    <location>
        <begin position="822"/>
        <end position="867"/>
    </location>
</feature>
<feature type="coiled-coil region" evidence="4">
    <location>
        <begin position="666"/>
        <end position="749"/>
    </location>
</feature>
<feature type="coiled-coil region" evidence="4">
    <location>
        <begin position="45"/>
        <end position="79"/>
    </location>
</feature>
<sequence length="2157" mass="245937">MSSWLSSNLTGSLSSISNLTGQISSFTREILTEGADEVSDPSAELHVAQARINELEAILLTQKAEYERVQHNNEELHQQELIKHRESSRFLEEHGHGFGQRERLDSTGSTDESTETKRLQNEIIKLQAECQRWKSISHGAENQDKLHKEIDQYQHELTALQSSYSQKIATLSKKHKQELVKCQDERERLAQRCEELEERLLNQEKSETDENSHTDDDEDSGKAFSSSLNKQLVAAEKTTTQLKSEINAQNETIKALNVDLQEKNELVTAMQKELDDSHTKCEELSKSQIEAVAASESSLEVSKKLVEKLQCELEDVNQELSLLQSDSESLRRQQEQFHVVATENSELKQQLNHSQAEERRLYRCVEEVKVELEQLSGSTMELMEELQISHGLQQEQKIELETLKNVKYVKGEAKQEMGKLRSALAALWERHLCLVQLYQQVRQELHTSNARLLAMFQSRHLSTNSTREDLKELQQRLAQRNQAKLEHVVKEKEAMMSRSAELRVTVEELEGAVMDLQSDNEQVAQESKDRVSEMGRHQGVGDEDDDEVPDIVGALHAEKAVLESTIVGLEQKVQDLQERVDALQSQKEWGGGMEAGEEQPSPSVSAESVASSSGNIQRDEELLLGTSSEPGITQDIEVSLEGEPKTLGQELQEQLEGYQSVHSQEAASFQEQTDQLSLELEKQLEDYQRQLQEFELAQRDWEGEKEALEGLVLSLRRQVKELQGLLGSVSEEKQEITRLQIENTNIIAEKQQILHAWKTVEDEFVSLNISNPMTGDENKLDEDRAELLGADLHEWASSYRQPMNESNDNISVNESTQTDKDYHQYLAKLQEVQKDNSVLKEKTQRLIQEIEEKASKLLDAQNAIETKSAEVLAIRNEKRDLMDMINERDERICELEESFNVHLQDLSASKDNEISLLLAGQEDVAKLLEENRTECSLLKTRNDELLDVLGKNQQTCDSLDEQNRSLVTQLTDREKLIKSVEQEKGNLQTMLEDKDQANCSLSAENNKLLMEREVLQSLVEEYKGKVSELVREDGEIARLQKEIQRLNQQVIIREESCKEMESKQTNLLCEKDNLEAELRKGSARLDNCFCELREALFELEKVRMENSKLGDCVQNHISACKDLEKKLADISTEKEGIMSQLGVKDLQVDKLELDLREKGAEIDLLKLDVAKFSKALKEKEQLIHTQVLNASNPDSASYQQGQLLRLLEEKDQEIAALKQRDASLVELVNRTDENSHRAQEAYENKLQNMKEERERLLLDLSLREEELLNAGDRLEAMGEKMQGKDQASQLLHNEHARLLTLNESQANEMGKLREKVSFLQKLVEERGKSKFEEDQRIQSENANLRHQINTLQVEHETLSTLIHEKDKQIAVLAQLGSTSPPVPSPQGSDTQLKILQGERDVLVKERDSVTREIVAKDEEISRLREEILFLGKTLQERSDFAMKASVENEKMSIEVANLQSQLNRLSAENMNLVQNNNRIKELEDEIISCKRVIQSKETELKQVLDDIQSEKNRILVELESAKSEKDYIVERKEIETYELKNKILLLANSVLDSENENQGNVEEVDKNFQTLLHSVKNQRNSALRERDNEIQSLREQLSNVRLLSQASADRDTGQLEEVLRDKQDLHRLLLQAQNEKQDLLQEKESIVADLQDQIVCLSKAVSEKDRTSQVELQRVIQEKERIVKELDEAQRTSGKVEAVRSQWQDDMTRLQNELYQIRGTLAQERETVTKLLKDVEQHKMALEDKEKMVKGLTLEREQLVKTVEQLRNRVQQLQEELSAASSGQRMAETKMAQELDRLRNHLVEESYTREALEAEEREKDLRTKVARVEEQLLSSSHSMLDRDRQASVQIENLQEQLQAFAAQRDRAMMDLALSQEKANQYQTSLNNLQLVLEQFQREREAEMKGAQEEAQKEVVKAWNQVRELQQRENHFMKQLEAAARVTQDAVNIRNALKEKEEELVKHKHEVARLDEELRVSQERIKSLNSLSDSKVEKSLVKNMLMSYFNTPEKKRAEVGTGSSAPKGSWISSLNPFELFVSFLESESEAPLSIRESKQTVNLSNPLLTGASAHHVMRSASRPIATSTPVGTPVMNNIPSPPASAISRPLIGTVPGAIDGFTRSNLSGTNGNPLLVGSLTPVQDLPAPSSSNSLRALLEGQT</sequence>
<evidence type="ECO:0000256" key="1">
    <source>
        <dbReference type="ARBA" id="ARBA00004555"/>
    </source>
</evidence>
<feature type="coiled-coil region" evidence="4">
    <location>
        <begin position="1406"/>
        <end position="1524"/>
    </location>
</feature>
<feature type="region of interest" description="Disordered" evidence="5">
    <location>
        <begin position="589"/>
        <end position="615"/>
    </location>
</feature>
<feature type="coiled-coil region" evidence="4">
    <location>
        <begin position="1725"/>
        <end position="1986"/>
    </location>
</feature>
<dbReference type="GO" id="GO:0005794">
    <property type="term" value="C:Golgi apparatus"/>
    <property type="evidence" value="ECO:0007669"/>
    <property type="project" value="UniProtKB-SubCell"/>
</dbReference>
<evidence type="ECO:0000256" key="5">
    <source>
        <dbReference type="SAM" id="MobiDB-lite"/>
    </source>
</evidence>
<evidence type="ECO:0000256" key="4">
    <source>
        <dbReference type="SAM" id="Coils"/>
    </source>
</evidence>
<protein>
    <submittedName>
        <fullName evidence="6">Thyroid receptor-interacting protein 11</fullName>
    </submittedName>
</protein>
<proteinExistence type="predicted"/>
<dbReference type="Proteomes" id="UP001249851">
    <property type="component" value="Unassembled WGS sequence"/>
</dbReference>
<dbReference type="PANTHER" id="PTHR18921:SF2">
    <property type="entry name" value="THYROID RECEPTOR-INTERACTING PROTEIN 11"/>
    <property type="match status" value="1"/>
</dbReference>
<feature type="compositionally biased region" description="Basic and acidic residues" evidence="5">
    <location>
        <begin position="526"/>
        <end position="540"/>
    </location>
</feature>
<dbReference type="GO" id="GO:0007030">
    <property type="term" value="P:Golgi organization"/>
    <property type="evidence" value="ECO:0007669"/>
    <property type="project" value="TreeGrafter"/>
</dbReference>
<evidence type="ECO:0000313" key="6">
    <source>
        <dbReference type="EMBL" id="KAK2568945.1"/>
    </source>
</evidence>
<feature type="compositionally biased region" description="Basic and acidic residues" evidence="5">
    <location>
        <begin position="92"/>
        <end position="105"/>
    </location>
</feature>
<feature type="region of interest" description="Disordered" evidence="5">
    <location>
        <begin position="200"/>
        <end position="226"/>
    </location>
</feature>
<evidence type="ECO:0000313" key="7">
    <source>
        <dbReference type="Proteomes" id="UP001249851"/>
    </source>
</evidence>
<feature type="coiled-coil region" evidence="4">
    <location>
        <begin position="299"/>
        <end position="333"/>
    </location>
</feature>
<keyword evidence="2" id="KW-0333">Golgi apparatus</keyword>
<keyword evidence="7" id="KW-1185">Reference proteome</keyword>
<evidence type="ECO:0000256" key="2">
    <source>
        <dbReference type="ARBA" id="ARBA00023034"/>
    </source>
</evidence>
<reference evidence="6" key="2">
    <citation type="journal article" date="2023" name="Science">
        <title>Genomic signatures of disease resistance in endangered staghorn corals.</title>
        <authorList>
            <person name="Vollmer S.V."/>
            <person name="Selwyn J.D."/>
            <person name="Despard B.A."/>
            <person name="Roesel C.L."/>
        </authorList>
    </citation>
    <scope>NUCLEOTIDE SEQUENCE</scope>
    <source>
        <strain evidence="6">K2</strain>
    </source>
</reference>
<comment type="caution">
    <text evidence="6">The sequence shown here is derived from an EMBL/GenBank/DDBJ whole genome shotgun (WGS) entry which is preliminary data.</text>
</comment>
<feature type="coiled-coil region" evidence="4">
    <location>
        <begin position="559"/>
        <end position="586"/>
    </location>
</feature>
<gene>
    <name evidence="6" type="ORF">P5673_007021</name>
</gene>
<dbReference type="GO" id="GO:0006888">
    <property type="term" value="P:endoplasmic reticulum to Golgi vesicle-mediated transport"/>
    <property type="evidence" value="ECO:0007669"/>
    <property type="project" value="TreeGrafter"/>
</dbReference>
<feature type="region of interest" description="Disordered" evidence="5">
    <location>
        <begin position="92"/>
        <end position="116"/>
    </location>
</feature>
<feature type="coiled-coil region" evidence="4">
    <location>
        <begin position="1113"/>
        <end position="1168"/>
    </location>
</feature>
<feature type="coiled-coil region" evidence="4">
    <location>
        <begin position="1200"/>
        <end position="1266"/>
    </location>
</feature>
<comment type="subcellular location">
    <subcellularLocation>
        <location evidence="1">Golgi apparatus</location>
    </subcellularLocation>
</comment>
<reference evidence="6" key="1">
    <citation type="journal article" date="2023" name="G3 (Bethesda)">
        <title>Whole genome assembly and annotation of the endangered Caribbean coral Acropora cervicornis.</title>
        <authorList>
            <person name="Selwyn J.D."/>
            <person name="Vollmer S.V."/>
        </authorList>
    </citation>
    <scope>NUCLEOTIDE SEQUENCE</scope>
    <source>
        <strain evidence="6">K2</strain>
    </source>
</reference>
<name>A0AAD9QXI9_ACRCE</name>
<dbReference type="GO" id="GO:0031267">
    <property type="term" value="F:small GTPase binding"/>
    <property type="evidence" value="ECO:0007669"/>
    <property type="project" value="TreeGrafter"/>
</dbReference>
<evidence type="ECO:0000256" key="3">
    <source>
        <dbReference type="ARBA" id="ARBA00023054"/>
    </source>
</evidence>
<accession>A0AAD9QXI9</accession>
<feature type="coiled-coil region" evidence="4">
    <location>
        <begin position="1583"/>
        <end position="1692"/>
    </location>
</feature>
<dbReference type="PANTHER" id="PTHR18921">
    <property type="entry name" value="MYOSIN HEAVY CHAIN - RELATED"/>
    <property type="match status" value="1"/>
</dbReference>
<feature type="compositionally biased region" description="Low complexity" evidence="5">
    <location>
        <begin position="600"/>
        <end position="613"/>
    </location>
</feature>
<keyword evidence="6" id="KW-0675">Receptor</keyword>
<feature type="coiled-coil region" evidence="4">
    <location>
        <begin position="977"/>
        <end position="1077"/>
    </location>
</feature>
<dbReference type="EMBL" id="JARQWQ010000011">
    <property type="protein sequence ID" value="KAK2568945.1"/>
    <property type="molecule type" value="Genomic_DNA"/>
</dbReference>
<feature type="compositionally biased region" description="Basic and acidic residues" evidence="5">
    <location>
        <begin position="200"/>
        <end position="214"/>
    </location>
</feature>
<organism evidence="6 7">
    <name type="scientific">Acropora cervicornis</name>
    <name type="common">Staghorn coral</name>
    <dbReference type="NCBI Taxonomy" id="6130"/>
    <lineage>
        <taxon>Eukaryota</taxon>
        <taxon>Metazoa</taxon>
        <taxon>Cnidaria</taxon>
        <taxon>Anthozoa</taxon>
        <taxon>Hexacorallia</taxon>
        <taxon>Scleractinia</taxon>
        <taxon>Astrocoeniina</taxon>
        <taxon>Acroporidae</taxon>
        <taxon>Acropora</taxon>
    </lineage>
</organism>
<keyword evidence="3 4" id="KW-0175">Coiled coil</keyword>
<feature type="coiled-coil region" evidence="4">
    <location>
        <begin position="243"/>
        <end position="273"/>
    </location>
</feature>